<comment type="caution">
    <text evidence="1">The sequence shown here is derived from an EMBL/GenBank/DDBJ whole genome shotgun (WGS) entry which is preliminary data.</text>
</comment>
<gene>
    <name evidence="1" type="ORF">FDT66_10440</name>
</gene>
<sequence length="63" mass="7313">MIEETGLETLCEIADTKSEILEKTKILFNKNFTNENQKNRLKILAKFNPDNSAKKIIDLIFKN</sequence>
<reference evidence="1 2" key="1">
    <citation type="submission" date="2019-05" db="EMBL/GenBank/DDBJ databases">
        <title>Polaribacter aestuariivivens sp. nov., isolated from a tidal flat.</title>
        <authorList>
            <person name="Yoon J.-H."/>
        </authorList>
    </citation>
    <scope>NUCLEOTIDE SEQUENCE [LARGE SCALE GENOMIC DNA]</scope>
    <source>
        <strain evidence="1 2">DBTF-3</strain>
    </source>
</reference>
<name>A0A5S3N2W5_9FLAO</name>
<dbReference type="EMBL" id="VANR01000005">
    <property type="protein sequence ID" value="TMM29698.1"/>
    <property type="molecule type" value="Genomic_DNA"/>
</dbReference>
<accession>A0A5S3N2W5</accession>
<dbReference type="Proteomes" id="UP000307140">
    <property type="component" value="Unassembled WGS sequence"/>
</dbReference>
<evidence type="ECO:0000313" key="2">
    <source>
        <dbReference type="Proteomes" id="UP000307140"/>
    </source>
</evidence>
<evidence type="ECO:0008006" key="3">
    <source>
        <dbReference type="Google" id="ProtNLM"/>
    </source>
</evidence>
<keyword evidence="2" id="KW-1185">Reference proteome</keyword>
<dbReference type="AlphaFoldDB" id="A0A5S3N2W5"/>
<organism evidence="1 2">
    <name type="scientific">Polaribacter aestuariivivens</name>
    <dbReference type="NCBI Taxonomy" id="2304626"/>
    <lineage>
        <taxon>Bacteria</taxon>
        <taxon>Pseudomonadati</taxon>
        <taxon>Bacteroidota</taxon>
        <taxon>Flavobacteriia</taxon>
        <taxon>Flavobacteriales</taxon>
        <taxon>Flavobacteriaceae</taxon>
    </lineage>
</organism>
<protein>
    <recommendedName>
        <fullName evidence="3">Lipid-A-disaccharide synthase</fullName>
    </recommendedName>
</protein>
<dbReference type="OrthoDB" id="1094459at2"/>
<evidence type="ECO:0000313" key="1">
    <source>
        <dbReference type="EMBL" id="TMM29698.1"/>
    </source>
</evidence>
<proteinExistence type="predicted"/>